<name>A0ABU1Y9A9_9FLAO</name>
<sequence>MKKLYLNTGGLETIFENLQDSLQGTLTSENNQYNLVIKSKKSKGTISGISFTKQLAYIDFDMEFNDDVILSMESSVNSPVVFAYCTDGTLEHSFGINGEKKNLKENQAGILRNTSGINSVLFFKAFQRVKFSIISSNVSNLENVENSDLFAGLNTIFTNPSGNYRYVGQLNLKIAEKLLELKNVPQKGIVGNLVKKRILESILGTEMALHSYGYMKAIQPILTLANKQIDDLKRISNLNIAEVIYGVGQARRHYLPRLLKGKHHLAFSFHHSKTS</sequence>
<organism evidence="1 2">
    <name type="scientific">Flavobacterium piscis</name>
    <dbReference type="NCBI Taxonomy" id="1114874"/>
    <lineage>
        <taxon>Bacteria</taxon>
        <taxon>Pseudomonadati</taxon>
        <taxon>Bacteroidota</taxon>
        <taxon>Flavobacteriia</taxon>
        <taxon>Flavobacteriales</taxon>
        <taxon>Flavobacteriaceae</taxon>
        <taxon>Flavobacterium</taxon>
    </lineage>
</organism>
<accession>A0ABU1Y9A9</accession>
<dbReference type="EMBL" id="JAVDWQ010000009">
    <property type="protein sequence ID" value="MDR7210829.1"/>
    <property type="molecule type" value="Genomic_DNA"/>
</dbReference>
<reference evidence="1 2" key="1">
    <citation type="submission" date="2023-07" db="EMBL/GenBank/DDBJ databases">
        <title>Sorghum-associated microbial communities from plants grown in Nebraska, USA.</title>
        <authorList>
            <person name="Schachtman D."/>
        </authorList>
    </citation>
    <scope>NUCLEOTIDE SEQUENCE [LARGE SCALE GENOMIC DNA]</scope>
    <source>
        <strain evidence="1 2">4129</strain>
    </source>
</reference>
<gene>
    <name evidence="1" type="ORF">J2W48_002780</name>
</gene>
<comment type="caution">
    <text evidence="1">The sequence shown here is derived from an EMBL/GenBank/DDBJ whole genome shotgun (WGS) entry which is preliminary data.</text>
</comment>
<proteinExistence type="predicted"/>
<dbReference type="Proteomes" id="UP001269081">
    <property type="component" value="Unassembled WGS sequence"/>
</dbReference>
<evidence type="ECO:0000313" key="1">
    <source>
        <dbReference type="EMBL" id="MDR7210829.1"/>
    </source>
</evidence>
<keyword evidence="2" id="KW-1185">Reference proteome</keyword>
<dbReference type="RefSeq" id="WP_310282183.1">
    <property type="nucleotide sequence ID" value="NZ_JAVDWQ010000009.1"/>
</dbReference>
<protein>
    <submittedName>
        <fullName evidence="1">Uncharacterized protein</fullName>
    </submittedName>
</protein>
<evidence type="ECO:0000313" key="2">
    <source>
        <dbReference type="Proteomes" id="UP001269081"/>
    </source>
</evidence>